<dbReference type="AlphaFoldDB" id="N6TVY3"/>
<comment type="catalytic activity">
    <reaction evidence="3">
        <text>GTP + H2O = GDP + phosphate + H(+)</text>
        <dbReference type="Rhea" id="RHEA:19669"/>
        <dbReference type="ChEBI" id="CHEBI:15377"/>
        <dbReference type="ChEBI" id="CHEBI:15378"/>
        <dbReference type="ChEBI" id="CHEBI:37565"/>
        <dbReference type="ChEBI" id="CHEBI:43474"/>
        <dbReference type="ChEBI" id="CHEBI:58189"/>
        <dbReference type="EC" id="3.6.5.2"/>
    </reaction>
</comment>
<dbReference type="PANTHER" id="PTHR45704">
    <property type="entry name" value="RAS-LIKE FAMILY MEMBER 11"/>
    <property type="match status" value="1"/>
</dbReference>
<dbReference type="HOGENOM" id="CLU_2078874_0_0_1"/>
<proteinExistence type="predicted"/>
<dbReference type="InterPro" id="IPR027417">
    <property type="entry name" value="P-loop_NTPase"/>
</dbReference>
<sequence>PRLQSPENIPKCNLTGRESLHSLIKHQPFPTDRFQVHLRDVSVEEGAILARSLECGFTEVAASEQIAPVAVVFQELCRAVLASRRKSKHSLLERMLGSRTSNLRLYVRGKSDSALPKD</sequence>
<dbReference type="OrthoDB" id="18798at2759"/>
<accession>N6TVY3</accession>
<protein>
    <recommendedName>
        <fullName evidence="1">small monomeric GTPase</fullName>
        <ecNumber evidence="1">3.6.5.2</ecNumber>
    </recommendedName>
</protein>
<gene>
    <name evidence="4" type="ORF">YQE_09931</name>
</gene>
<dbReference type="EC" id="3.6.5.2" evidence="1"/>
<dbReference type="InterPro" id="IPR051065">
    <property type="entry name" value="Ras-related_GTPase"/>
</dbReference>
<evidence type="ECO:0000256" key="1">
    <source>
        <dbReference type="ARBA" id="ARBA00011984"/>
    </source>
</evidence>
<evidence type="ECO:0000256" key="3">
    <source>
        <dbReference type="ARBA" id="ARBA00048098"/>
    </source>
</evidence>
<evidence type="ECO:0000256" key="2">
    <source>
        <dbReference type="ARBA" id="ARBA00022801"/>
    </source>
</evidence>
<dbReference type="EMBL" id="KB741162">
    <property type="protein sequence ID" value="ENN73455.1"/>
    <property type="molecule type" value="Genomic_DNA"/>
</dbReference>
<name>N6TVY3_DENPD</name>
<dbReference type="GO" id="GO:0003925">
    <property type="term" value="F:G protein activity"/>
    <property type="evidence" value="ECO:0007669"/>
    <property type="project" value="UniProtKB-EC"/>
</dbReference>
<reference evidence="4" key="1">
    <citation type="journal article" date="2013" name="Genome Biol.">
        <title>Draft genome of the mountain pine beetle, Dendroctonus ponderosae Hopkins, a major forest pest.</title>
        <authorList>
            <person name="Keeling C.I."/>
            <person name="Yuen M.M."/>
            <person name="Liao N.Y."/>
            <person name="Docking T.R."/>
            <person name="Chan S.K."/>
            <person name="Taylor G.A."/>
            <person name="Palmquist D.L."/>
            <person name="Jackman S.D."/>
            <person name="Nguyen A."/>
            <person name="Li M."/>
            <person name="Henderson H."/>
            <person name="Janes J.K."/>
            <person name="Zhao Y."/>
            <person name="Pandoh P."/>
            <person name="Moore R."/>
            <person name="Sperling F.A."/>
            <person name="Huber D.P."/>
            <person name="Birol I."/>
            <person name="Jones S.J."/>
            <person name="Bohlmann J."/>
        </authorList>
    </citation>
    <scope>NUCLEOTIDE SEQUENCE</scope>
</reference>
<keyword evidence="2" id="KW-0378">Hydrolase</keyword>
<feature type="non-terminal residue" evidence="4">
    <location>
        <position position="1"/>
    </location>
</feature>
<evidence type="ECO:0000313" key="4">
    <source>
        <dbReference type="EMBL" id="ENN73455.1"/>
    </source>
</evidence>
<dbReference type="Gene3D" id="3.40.50.300">
    <property type="entry name" value="P-loop containing nucleotide triphosphate hydrolases"/>
    <property type="match status" value="1"/>
</dbReference>
<organism evidence="4">
    <name type="scientific">Dendroctonus ponderosae</name>
    <name type="common">Mountain pine beetle</name>
    <dbReference type="NCBI Taxonomy" id="77166"/>
    <lineage>
        <taxon>Eukaryota</taxon>
        <taxon>Metazoa</taxon>
        <taxon>Ecdysozoa</taxon>
        <taxon>Arthropoda</taxon>
        <taxon>Hexapoda</taxon>
        <taxon>Insecta</taxon>
        <taxon>Pterygota</taxon>
        <taxon>Neoptera</taxon>
        <taxon>Endopterygota</taxon>
        <taxon>Coleoptera</taxon>
        <taxon>Polyphaga</taxon>
        <taxon>Cucujiformia</taxon>
        <taxon>Curculionidae</taxon>
        <taxon>Scolytinae</taxon>
        <taxon>Dendroctonus</taxon>
    </lineage>
</organism>